<comment type="caution">
    <text evidence="1">The sequence shown here is derived from an EMBL/GenBank/DDBJ whole genome shotgun (WGS) entry which is preliminary data.</text>
</comment>
<reference evidence="1 2" key="1">
    <citation type="journal article" date="2023" name="Plants (Basel)">
        <title>Bridging the Gap: Combining Genomics and Transcriptomics Approaches to Understand Stylosanthes scabra, an Orphan Legume from the Brazilian Caatinga.</title>
        <authorList>
            <person name="Ferreira-Neto J.R.C."/>
            <person name="da Silva M.D."/>
            <person name="Binneck E."/>
            <person name="de Melo N.F."/>
            <person name="da Silva R.H."/>
            <person name="de Melo A.L.T.M."/>
            <person name="Pandolfi V."/>
            <person name="Bustamante F.O."/>
            <person name="Brasileiro-Vidal A.C."/>
            <person name="Benko-Iseppon A.M."/>
        </authorList>
    </citation>
    <scope>NUCLEOTIDE SEQUENCE [LARGE SCALE GENOMIC DNA]</scope>
    <source>
        <tissue evidence="1">Leaves</tissue>
    </source>
</reference>
<keyword evidence="2" id="KW-1185">Reference proteome</keyword>
<gene>
    <name evidence="1" type="ORF">PIB30_093032</name>
</gene>
<evidence type="ECO:0000313" key="2">
    <source>
        <dbReference type="Proteomes" id="UP001341840"/>
    </source>
</evidence>
<sequence>MREKVEKCLLSPPSLLKHASRNSKGQRNDGTVTEVLKTASHEKNHYCPLPRQLGKRKRLLSTLGPQRNT</sequence>
<feature type="non-terminal residue" evidence="1">
    <location>
        <position position="69"/>
    </location>
</feature>
<dbReference type="EMBL" id="JASCZI010213407">
    <property type="protein sequence ID" value="MED6201251.1"/>
    <property type="molecule type" value="Genomic_DNA"/>
</dbReference>
<dbReference type="Proteomes" id="UP001341840">
    <property type="component" value="Unassembled WGS sequence"/>
</dbReference>
<organism evidence="1 2">
    <name type="scientific">Stylosanthes scabra</name>
    <dbReference type="NCBI Taxonomy" id="79078"/>
    <lineage>
        <taxon>Eukaryota</taxon>
        <taxon>Viridiplantae</taxon>
        <taxon>Streptophyta</taxon>
        <taxon>Embryophyta</taxon>
        <taxon>Tracheophyta</taxon>
        <taxon>Spermatophyta</taxon>
        <taxon>Magnoliopsida</taxon>
        <taxon>eudicotyledons</taxon>
        <taxon>Gunneridae</taxon>
        <taxon>Pentapetalae</taxon>
        <taxon>rosids</taxon>
        <taxon>fabids</taxon>
        <taxon>Fabales</taxon>
        <taxon>Fabaceae</taxon>
        <taxon>Papilionoideae</taxon>
        <taxon>50 kb inversion clade</taxon>
        <taxon>dalbergioids sensu lato</taxon>
        <taxon>Dalbergieae</taxon>
        <taxon>Pterocarpus clade</taxon>
        <taxon>Stylosanthes</taxon>
    </lineage>
</organism>
<protein>
    <submittedName>
        <fullName evidence="1">Uncharacterized protein</fullName>
    </submittedName>
</protein>
<name>A0ABU6XVC3_9FABA</name>
<proteinExistence type="predicted"/>
<accession>A0ABU6XVC3</accession>
<evidence type="ECO:0000313" key="1">
    <source>
        <dbReference type="EMBL" id="MED6201251.1"/>
    </source>
</evidence>